<feature type="transmembrane region" description="Helical" evidence="13">
    <location>
        <begin position="143"/>
        <end position="164"/>
    </location>
</feature>
<dbReference type="AlphaFoldDB" id="A0A511QD15"/>
<evidence type="ECO:0000256" key="6">
    <source>
        <dbReference type="ARBA" id="ARBA00022692"/>
    </source>
</evidence>
<evidence type="ECO:0000256" key="10">
    <source>
        <dbReference type="ARBA" id="ARBA00023136"/>
    </source>
</evidence>
<dbReference type="RefSeq" id="WP_039982488.1">
    <property type="nucleotide sequence ID" value="NZ_BAOJ01000109.1"/>
</dbReference>
<dbReference type="InterPro" id="IPR029025">
    <property type="entry name" value="T3SS_substrate_exporter_C"/>
</dbReference>
<feature type="region of interest" description="Disordered" evidence="14">
    <location>
        <begin position="1"/>
        <end position="23"/>
    </location>
</feature>
<comment type="caution">
    <text evidence="15">The sequence shown here is derived from an EMBL/GenBank/DDBJ whole genome shotgun (WGS) entry which is preliminary data.</text>
</comment>
<feature type="compositionally biased region" description="Basic and acidic residues" evidence="14">
    <location>
        <begin position="1"/>
        <end position="14"/>
    </location>
</feature>
<dbReference type="OrthoDB" id="9807950at2"/>
<accession>A0A511QD15</accession>
<dbReference type="Gene3D" id="3.40.1690.10">
    <property type="entry name" value="secretion proteins EscU"/>
    <property type="match status" value="1"/>
</dbReference>
<dbReference type="Pfam" id="PF01312">
    <property type="entry name" value="Bac_export_2"/>
    <property type="match status" value="1"/>
</dbReference>
<evidence type="ECO:0000256" key="14">
    <source>
        <dbReference type="SAM" id="MobiDB-lite"/>
    </source>
</evidence>
<keyword evidence="15" id="KW-0282">Flagellum</keyword>
<dbReference type="SUPFAM" id="SSF160544">
    <property type="entry name" value="EscU C-terminal domain-like"/>
    <property type="match status" value="1"/>
</dbReference>
<keyword evidence="9 13" id="KW-1133">Transmembrane helix</keyword>
<comment type="function">
    <text evidence="12 13">Required for formation of the rod structure in the basal body of the flagellar apparatus. Together with FliI and FliH, may constitute the export apparatus of flagellin.</text>
</comment>
<feature type="transmembrane region" description="Helical" evidence="13">
    <location>
        <begin position="88"/>
        <end position="116"/>
    </location>
</feature>
<keyword evidence="15" id="KW-0969">Cilium</keyword>
<dbReference type="Gene3D" id="6.10.250.2080">
    <property type="match status" value="1"/>
</dbReference>
<evidence type="ECO:0000256" key="5">
    <source>
        <dbReference type="ARBA" id="ARBA00022475"/>
    </source>
</evidence>
<keyword evidence="4 13" id="KW-0813">Transport</keyword>
<dbReference type="NCBIfam" id="TIGR00328">
    <property type="entry name" value="flhB"/>
    <property type="match status" value="1"/>
</dbReference>
<feature type="region of interest" description="Disordered" evidence="14">
    <location>
        <begin position="356"/>
        <end position="375"/>
    </location>
</feature>
<gene>
    <name evidence="13" type="primary">flhB</name>
    <name evidence="15" type="ORF">VSA01S_13010</name>
</gene>
<keyword evidence="16" id="KW-1185">Reference proteome</keyword>
<dbReference type="PRINTS" id="PR00950">
    <property type="entry name" value="TYPE3IMSPROT"/>
</dbReference>
<organism evidence="15 16">
    <name type="scientific">Vibrio sagamiensis NBRC 104589</name>
    <dbReference type="NCBI Taxonomy" id="1219064"/>
    <lineage>
        <taxon>Bacteria</taxon>
        <taxon>Pseudomonadati</taxon>
        <taxon>Pseudomonadota</taxon>
        <taxon>Gammaproteobacteria</taxon>
        <taxon>Vibrionales</taxon>
        <taxon>Vibrionaceae</taxon>
        <taxon>Vibrio</taxon>
    </lineage>
</organism>
<dbReference type="EMBL" id="BJXJ01000010">
    <property type="protein sequence ID" value="GEM75189.1"/>
    <property type="molecule type" value="Genomic_DNA"/>
</dbReference>
<evidence type="ECO:0000256" key="7">
    <source>
        <dbReference type="ARBA" id="ARBA00022795"/>
    </source>
</evidence>
<keyword evidence="7 13" id="KW-1005">Bacterial flagellum biogenesis</keyword>
<dbReference type="PANTHER" id="PTHR30531">
    <property type="entry name" value="FLAGELLAR BIOSYNTHETIC PROTEIN FLHB"/>
    <property type="match status" value="1"/>
</dbReference>
<evidence type="ECO:0000256" key="2">
    <source>
        <dbReference type="ARBA" id="ARBA00010690"/>
    </source>
</evidence>
<dbReference type="InterPro" id="IPR006136">
    <property type="entry name" value="FlhB"/>
</dbReference>
<dbReference type="PANTHER" id="PTHR30531:SF12">
    <property type="entry name" value="FLAGELLAR BIOSYNTHETIC PROTEIN FLHB"/>
    <property type="match status" value="1"/>
</dbReference>
<sequence length="375" mass="42585">MSESTSQDKTEKASSQKIKKARQEGQIPRAKEFTAAIIFLATLVFFQTQLDSIWESLSGMFIYNMTLTRELLDNPKHMLIQLGESLSILIQLLLPLCLLITIVVLASSMVVGGWLFRPANLIPKLNKLNPISGIKRIFSTRSLVELIKSTLKVTVIFALLYHYLSHQLPLILHIQTLPLKQGFVTISTILFEGILLLGCALFLFGLIDIPYQKWEHLKELRMTKQELKEEFKNNEGRPEIKQRIRQVQQQFARRQINNAVPKADVIITNPTHYAVALKYDPSLSDAPFVVAKGIDETAMHIQRIARENQVEVVNAPPLTRSIYHTTAIEQAIPSQLYVAVAHILNYVLQLKSFRKGRGEQPTPLPSFSIPKHLQH</sequence>
<comment type="similarity">
    <text evidence="2 13">Belongs to the type III secretion exporter family.</text>
</comment>
<keyword evidence="5 13" id="KW-1003">Cell membrane</keyword>
<protein>
    <recommendedName>
        <fullName evidence="3 13">Flagellar biosynthetic protein FlhB</fullName>
    </recommendedName>
</protein>
<name>A0A511QD15_9VIBR</name>
<evidence type="ECO:0000313" key="15">
    <source>
        <dbReference type="EMBL" id="GEM75189.1"/>
    </source>
</evidence>
<dbReference type="GO" id="GO:0009306">
    <property type="term" value="P:protein secretion"/>
    <property type="evidence" value="ECO:0007669"/>
    <property type="project" value="InterPro"/>
</dbReference>
<reference evidence="15 16" key="1">
    <citation type="submission" date="2019-07" db="EMBL/GenBank/DDBJ databases">
        <title>Whole genome shotgun sequence of Vibrio sagamiensis NBRC 104589.</title>
        <authorList>
            <person name="Hosoyama A."/>
            <person name="Uohara A."/>
            <person name="Ohji S."/>
            <person name="Ichikawa N."/>
        </authorList>
    </citation>
    <scope>NUCLEOTIDE SEQUENCE [LARGE SCALE GENOMIC DNA]</scope>
    <source>
        <strain evidence="15 16">NBRC 104589</strain>
    </source>
</reference>
<keyword evidence="15" id="KW-0966">Cell projection</keyword>
<feature type="transmembrane region" description="Helical" evidence="13">
    <location>
        <begin position="33"/>
        <end position="50"/>
    </location>
</feature>
<keyword evidence="6 13" id="KW-0812">Transmembrane</keyword>
<evidence type="ECO:0000256" key="1">
    <source>
        <dbReference type="ARBA" id="ARBA00004651"/>
    </source>
</evidence>
<dbReference type="GO" id="GO:0005886">
    <property type="term" value="C:plasma membrane"/>
    <property type="evidence" value="ECO:0007669"/>
    <property type="project" value="UniProtKB-SubCell"/>
</dbReference>
<dbReference type="GO" id="GO:0044780">
    <property type="term" value="P:bacterial-type flagellum assembly"/>
    <property type="evidence" value="ECO:0007669"/>
    <property type="project" value="InterPro"/>
</dbReference>
<evidence type="ECO:0000256" key="4">
    <source>
        <dbReference type="ARBA" id="ARBA00022448"/>
    </source>
</evidence>
<evidence type="ECO:0000256" key="12">
    <source>
        <dbReference type="ARBA" id="ARBA00025078"/>
    </source>
</evidence>
<dbReference type="InterPro" id="IPR006135">
    <property type="entry name" value="T3SS_substrate_exporter"/>
</dbReference>
<dbReference type="Proteomes" id="UP000321922">
    <property type="component" value="Unassembled WGS sequence"/>
</dbReference>
<keyword evidence="10 13" id="KW-0472">Membrane</keyword>
<keyword evidence="11 13" id="KW-1006">Bacterial flagellum protein export</keyword>
<evidence type="ECO:0000256" key="13">
    <source>
        <dbReference type="RuleBase" id="RU364091"/>
    </source>
</evidence>
<keyword evidence="8 13" id="KW-0653">Protein transport</keyword>
<feature type="transmembrane region" description="Helical" evidence="13">
    <location>
        <begin position="184"/>
        <end position="207"/>
    </location>
</feature>
<evidence type="ECO:0000256" key="8">
    <source>
        <dbReference type="ARBA" id="ARBA00022927"/>
    </source>
</evidence>
<evidence type="ECO:0000256" key="3">
    <source>
        <dbReference type="ARBA" id="ARBA00021622"/>
    </source>
</evidence>
<evidence type="ECO:0000256" key="11">
    <source>
        <dbReference type="ARBA" id="ARBA00023225"/>
    </source>
</evidence>
<comment type="subcellular location">
    <subcellularLocation>
        <location evidence="1">Cell membrane</location>
        <topology evidence="1">Multi-pass membrane protein</topology>
    </subcellularLocation>
</comment>
<evidence type="ECO:0000256" key="9">
    <source>
        <dbReference type="ARBA" id="ARBA00022989"/>
    </source>
</evidence>
<evidence type="ECO:0000313" key="16">
    <source>
        <dbReference type="Proteomes" id="UP000321922"/>
    </source>
</evidence>
<proteinExistence type="inferred from homology"/>